<evidence type="ECO:0000313" key="2">
    <source>
        <dbReference type="Proteomes" id="UP001213979"/>
    </source>
</evidence>
<organism evidence="1 2">
    <name type="scientific">Anoxybacteroides rupiense</name>
    <dbReference type="NCBI Taxonomy" id="311460"/>
    <lineage>
        <taxon>Bacteria</taxon>
        <taxon>Bacillati</taxon>
        <taxon>Bacillota</taxon>
        <taxon>Bacilli</taxon>
        <taxon>Bacillales</taxon>
        <taxon>Anoxybacillaceae</taxon>
        <taxon>Anoxybacteroides</taxon>
    </lineage>
</organism>
<reference evidence="1 2" key="1">
    <citation type="submission" date="2023-01" db="EMBL/GenBank/DDBJ databases">
        <title>Genome-based reclassification of Anoxybacillus geothermalis as a later heterotypic synonym of Anoxybacillus rupiensis.</title>
        <authorList>
            <person name="Inan Bektas K."/>
            <person name="Canakci S."/>
            <person name="Belduz A.A."/>
            <person name="Guler H.H."/>
        </authorList>
    </citation>
    <scope>NUCLEOTIDE SEQUENCE [LARGE SCALE GENOMIC DNA]</scope>
    <source>
        <strain evidence="1 2">DSM 17127</strain>
    </source>
</reference>
<proteinExistence type="predicted"/>
<accession>A0ABT5W2B7</accession>
<dbReference type="InterPro" id="IPR013420">
    <property type="entry name" value="CRISPR-assoc_prot_Cas8b/Csh1_C"/>
</dbReference>
<sequence length="654" mass="75090">MIKTIYSLGHKYLMEGNSSIVQAITLPVEHSAAAVKYVVIVDLAIADQKIHLILKEVDSSTSLDFLWIGTADGAASPQWYGTVRNVEYLLGQTIPNLLERWDREDPYYVFLTEAHQRFFVDLGETQNSGERYRYVFNPDYIGGMLTERDGKKALSAVAKQFQQFVEAKLNVNSKDVLLYSLSLDGQLVVKQPEYERLVLADKLSVFEDAKTGVCALTNQTEAVTGETTKLKFNYYINQKISFASGFDKKSFVKNLSISRDAYQAIMAGEAYILRNFNTRFSGLPCYIIPDFLYDIPFENAPLETISEYIQQFVRTIKTAETAKELHKYIENYRRFEEQMDNYIALHFLFYTKAQASLKINKLVSDVPLTYLRQLSREMRQVEGLGRRFFSQTKFNLGLDAIYYLIPMRVKKGDNLEKRKILHVYESLLTKKPLSYHWLITQFVQLAKIHAYAHYDVYQFNGKKEYNDVQLVDAMIQAQLLLKLLYKLELIKEAKEMADGISYALPDAEIADYMGTMNYTAAQSALFLLGYLIARIGAEQVKKANARAEALGQARTGRTANKPILSKINYHGMSKQRIMFLSNEIPDKLRQLKIASAHNELIYAEHKHLLDAAMQEKWSLSDRESVFYLLSGYAYGTKRILENAKKEKNDKEESK</sequence>
<dbReference type="NCBIfam" id="TIGR02591">
    <property type="entry name" value="cas_Csh1"/>
    <property type="match status" value="1"/>
</dbReference>
<dbReference type="Proteomes" id="UP001213979">
    <property type="component" value="Unassembled WGS sequence"/>
</dbReference>
<keyword evidence="2" id="KW-1185">Reference proteome</keyword>
<dbReference type="InterPro" id="IPR013389">
    <property type="entry name" value="CRISPR-assoc_prot_Cas8b"/>
</dbReference>
<evidence type="ECO:0000313" key="1">
    <source>
        <dbReference type="EMBL" id="MDE8563452.1"/>
    </source>
</evidence>
<comment type="caution">
    <text evidence="1">The sequence shown here is derived from an EMBL/GenBank/DDBJ whole genome shotgun (WGS) entry which is preliminary data.</text>
</comment>
<protein>
    <submittedName>
        <fullName evidence="1">TIGR02556 family CRISPR-associated protein</fullName>
    </submittedName>
</protein>
<dbReference type="Pfam" id="PF09484">
    <property type="entry name" value="Cas_TM1802"/>
    <property type="match status" value="1"/>
</dbReference>
<dbReference type="EMBL" id="JAQOTG010000003">
    <property type="protein sequence ID" value="MDE8563452.1"/>
    <property type="molecule type" value="Genomic_DNA"/>
</dbReference>
<dbReference type="RefSeq" id="WP_159719274.1">
    <property type="nucleotide sequence ID" value="NZ_JAGUQN010000015.1"/>
</dbReference>
<name>A0ABT5W2B7_9BACL</name>
<dbReference type="NCBIfam" id="TIGR02556">
    <property type="entry name" value="cas_TM1802"/>
    <property type="match status" value="1"/>
</dbReference>
<gene>
    <name evidence="1" type="ORF">PNH38_06065</name>
</gene>